<accession>A0AA41KI65</accession>
<dbReference type="RefSeq" id="WP_162412590.1">
    <property type="nucleotide sequence ID" value="NZ_JAHQXE010000002.1"/>
</dbReference>
<dbReference type="Gene3D" id="2.60.40.420">
    <property type="entry name" value="Cupredoxins - blue copper proteins"/>
    <property type="match status" value="1"/>
</dbReference>
<dbReference type="PROSITE" id="PS51257">
    <property type="entry name" value="PROKAR_LIPOPROTEIN"/>
    <property type="match status" value="1"/>
</dbReference>
<dbReference type="AlphaFoldDB" id="A0AA41KI65"/>
<keyword evidence="2" id="KW-1185">Reference proteome</keyword>
<reference evidence="1" key="1">
    <citation type="submission" date="2021-06" db="EMBL/GenBank/DDBJ databases">
        <title>New haloarchaea isolates fom saline soil.</title>
        <authorList>
            <person name="Duran-Viseras A."/>
            <person name="Sanchez-Porro C.S."/>
            <person name="Ventosa A."/>
        </authorList>
    </citation>
    <scope>NUCLEOTIDE SEQUENCE</scope>
    <source>
        <strain evidence="1">JCM 18369</strain>
    </source>
</reference>
<dbReference type="InterPro" id="IPR008972">
    <property type="entry name" value="Cupredoxin"/>
</dbReference>
<dbReference type="EMBL" id="JAHQXE010000002">
    <property type="protein sequence ID" value="MBV0901373.1"/>
    <property type="molecule type" value="Genomic_DNA"/>
</dbReference>
<evidence type="ECO:0000313" key="2">
    <source>
        <dbReference type="Proteomes" id="UP001166304"/>
    </source>
</evidence>
<comment type="caution">
    <text evidence="1">The sequence shown here is derived from an EMBL/GenBank/DDBJ whole genome shotgun (WGS) entry which is preliminary data.</text>
</comment>
<evidence type="ECO:0000313" key="1">
    <source>
        <dbReference type="EMBL" id="MBV0901373.1"/>
    </source>
</evidence>
<dbReference type="Proteomes" id="UP001166304">
    <property type="component" value="Unassembled WGS sequence"/>
</dbReference>
<name>A0AA41KI65_9EURY</name>
<organism evidence="1 2">
    <name type="scientific">Haloarcula salina</name>
    <dbReference type="NCBI Taxonomy" id="1429914"/>
    <lineage>
        <taxon>Archaea</taxon>
        <taxon>Methanobacteriati</taxon>
        <taxon>Methanobacteriota</taxon>
        <taxon>Stenosarchaea group</taxon>
        <taxon>Halobacteria</taxon>
        <taxon>Halobacteriales</taxon>
        <taxon>Haloarculaceae</taxon>
        <taxon>Haloarcula</taxon>
    </lineage>
</organism>
<sequence length="189" mass="20087">MTTPDRRTVLRGLGLTIGAVAGCQSRLGSSGSDGLPDTADVTMTSMPTPAFEPGLVHVGVGGRVVWTHESGDHDTAAYHPDTYGPLRIPESAAPWDSPTLTHVGETFAHTFTEPGVYDYVDTQAVCVAHEQIGNVGRVVVGWPEADPSSQPGLAPPQSNLPSIARDRIDELNEQTYSLLESRGRTPSNE</sequence>
<gene>
    <name evidence="1" type="ORF">KTS37_06175</name>
</gene>
<proteinExistence type="predicted"/>
<dbReference type="SUPFAM" id="SSF49503">
    <property type="entry name" value="Cupredoxins"/>
    <property type="match status" value="1"/>
</dbReference>
<protein>
    <submittedName>
        <fullName evidence="1">Halocyanin</fullName>
    </submittedName>
</protein>